<dbReference type="NCBIfam" id="TIGR00666">
    <property type="entry name" value="PBP4"/>
    <property type="match status" value="1"/>
</dbReference>
<keyword evidence="4" id="KW-1185">Reference proteome</keyword>
<proteinExistence type="inferred from homology"/>
<dbReference type="GO" id="GO:0009002">
    <property type="term" value="F:serine-type D-Ala-D-Ala carboxypeptidase activity"/>
    <property type="evidence" value="ECO:0007669"/>
    <property type="project" value="UniProtKB-EC"/>
</dbReference>
<dbReference type="InterPro" id="IPR012338">
    <property type="entry name" value="Beta-lactam/transpept-like"/>
</dbReference>
<evidence type="ECO:0000256" key="2">
    <source>
        <dbReference type="ARBA" id="ARBA00022801"/>
    </source>
</evidence>
<organism evidence="3 4">
    <name type="scientific">Paracoccus shanxieyensis</name>
    <dbReference type="NCBI Taxonomy" id="2675752"/>
    <lineage>
        <taxon>Bacteria</taxon>
        <taxon>Pseudomonadati</taxon>
        <taxon>Pseudomonadota</taxon>
        <taxon>Alphaproteobacteria</taxon>
        <taxon>Rhodobacterales</taxon>
        <taxon>Paracoccaceae</taxon>
        <taxon>Paracoccus</taxon>
    </lineage>
</organism>
<keyword evidence="3" id="KW-0121">Carboxypeptidase</keyword>
<keyword evidence="3" id="KW-0645">Protease</keyword>
<dbReference type="GO" id="GO:0000270">
    <property type="term" value="P:peptidoglycan metabolic process"/>
    <property type="evidence" value="ECO:0007669"/>
    <property type="project" value="TreeGrafter"/>
</dbReference>
<dbReference type="RefSeq" id="WP_155043542.1">
    <property type="nucleotide sequence ID" value="NZ_WMIH01000002.1"/>
</dbReference>
<gene>
    <name evidence="3" type="primary">dacB</name>
    <name evidence="3" type="ORF">GL284_05025</name>
</gene>
<dbReference type="GO" id="GO:0006508">
    <property type="term" value="P:proteolysis"/>
    <property type="evidence" value="ECO:0007669"/>
    <property type="project" value="InterPro"/>
</dbReference>
<dbReference type="Gene3D" id="3.40.710.10">
    <property type="entry name" value="DD-peptidase/beta-lactamase superfamily"/>
    <property type="match status" value="2"/>
</dbReference>
<name>A0A6L6IX63_9RHOB</name>
<dbReference type="Pfam" id="PF02113">
    <property type="entry name" value="Peptidase_S13"/>
    <property type="match status" value="1"/>
</dbReference>
<dbReference type="AlphaFoldDB" id="A0A6L6IX63"/>
<evidence type="ECO:0000313" key="3">
    <source>
        <dbReference type="EMBL" id="MTH63630.1"/>
    </source>
</evidence>
<evidence type="ECO:0000256" key="1">
    <source>
        <dbReference type="ARBA" id="ARBA00006096"/>
    </source>
</evidence>
<dbReference type="SUPFAM" id="SSF56601">
    <property type="entry name" value="beta-lactamase/transpeptidase-like"/>
    <property type="match status" value="1"/>
</dbReference>
<dbReference type="PANTHER" id="PTHR30023:SF0">
    <property type="entry name" value="PENICILLIN-SENSITIVE CARBOXYPEPTIDASE A"/>
    <property type="match status" value="1"/>
</dbReference>
<dbReference type="Proteomes" id="UP000478740">
    <property type="component" value="Unassembled WGS sequence"/>
</dbReference>
<evidence type="ECO:0000313" key="4">
    <source>
        <dbReference type="Proteomes" id="UP000478740"/>
    </source>
</evidence>
<protein>
    <submittedName>
        <fullName evidence="3">D-alanyl-D-alanine carboxypeptidase/D-alanyl-D-alanine-endopeptidase</fullName>
        <ecNumber evidence="3">3.4.16.4</ecNumber>
    </submittedName>
</protein>
<keyword evidence="2 3" id="KW-0378">Hydrolase</keyword>
<comment type="similarity">
    <text evidence="1">Belongs to the peptidase S13 family.</text>
</comment>
<dbReference type="PRINTS" id="PR00922">
    <property type="entry name" value="DADACBPTASE3"/>
</dbReference>
<comment type="caution">
    <text evidence="3">The sequence shown here is derived from an EMBL/GenBank/DDBJ whole genome shotgun (WGS) entry which is preliminary data.</text>
</comment>
<dbReference type="PANTHER" id="PTHR30023">
    <property type="entry name" value="D-ALANYL-D-ALANINE CARBOXYPEPTIDASE"/>
    <property type="match status" value="1"/>
</dbReference>
<sequence>MLTRRGVLFGLGALAVAPKGWAQPAPGFDPEAAIAAAKLGGEVSFAVIDTASGQMLDSRHAQQMMAPASTLKVVTALYALERLGPEHRFTTRVWRDGDTLILAGGGDPVLDTDALSRLADSTVAAWQGAAPTRFVIWGGALPNVARLSSVQDEYLPYNPTVSGMILNFNRVHLSWRSGALSLEARGERQSPRAYTVTIGAADRARPLFTYDGSGKVERWTIARGAMGSSGSRWLPVRRPELYAGDVFQTLCRAKGLVLPQPEIADQPPQGSQIASLQSPALPEIVTGMLEYSTNLTAEVLGLTASGAPDLAGSVLAMSDWLRGLDPGAQFSFHDHSGLSAQNRIDAASLARLLAVQGRPRGLRALLKHIPIHDAQGRKVASPVLIDAKTGTLNFVSNLAGFAQGAAGREIAFVVLSGDETRRAASEGMELPDGVIGWTRRAKTLQQVLVEGWVA</sequence>
<dbReference type="EC" id="3.4.16.4" evidence="3"/>
<dbReference type="InterPro" id="IPR000667">
    <property type="entry name" value="Peptidase_S13"/>
</dbReference>
<accession>A0A6L6IX63</accession>
<reference evidence="3 4" key="1">
    <citation type="submission" date="2019-11" db="EMBL/GenBank/DDBJ databases">
        <authorList>
            <person name="Dong K."/>
        </authorList>
    </citation>
    <scope>NUCLEOTIDE SEQUENCE [LARGE SCALE GENOMIC DNA]</scope>
    <source>
        <strain evidence="3 4">DK608</strain>
    </source>
</reference>
<dbReference type="EMBL" id="WMII01000003">
    <property type="protein sequence ID" value="MTH63630.1"/>
    <property type="molecule type" value="Genomic_DNA"/>
</dbReference>